<evidence type="ECO:0000313" key="13">
    <source>
        <dbReference type="Proteomes" id="UP001253439"/>
    </source>
</evidence>
<feature type="domain" description="PAS" evidence="10">
    <location>
        <begin position="466"/>
        <end position="536"/>
    </location>
</feature>
<dbReference type="Proteomes" id="UP001253439">
    <property type="component" value="Unassembled WGS sequence"/>
</dbReference>
<feature type="domain" description="PAS" evidence="10">
    <location>
        <begin position="579"/>
        <end position="649"/>
    </location>
</feature>
<evidence type="ECO:0000256" key="5">
    <source>
        <dbReference type="ARBA" id="ARBA00022777"/>
    </source>
</evidence>
<dbReference type="InterPro" id="IPR001610">
    <property type="entry name" value="PAC"/>
</dbReference>
<comment type="caution">
    <text evidence="12">The sequence shown here is derived from an EMBL/GenBank/DDBJ whole genome shotgun (WGS) entry which is preliminary data.</text>
</comment>
<dbReference type="Pfam" id="PF04967">
    <property type="entry name" value="HTH_10"/>
    <property type="match status" value="1"/>
</dbReference>
<organism evidence="12 13">
    <name type="scientific">Haloarcula terrestris</name>
    <dbReference type="NCBI Taxonomy" id="2950533"/>
    <lineage>
        <taxon>Archaea</taxon>
        <taxon>Methanobacteriati</taxon>
        <taxon>Methanobacteriota</taxon>
        <taxon>Stenosarchaea group</taxon>
        <taxon>Halobacteria</taxon>
        <taxon>Halobacteriales</taxon>
        <taxon>Haloarculaceae</taxon>
        <taxon>Haloarcula</taxon>
    </lineage>
</organism>
<evidence type="ECO:0000256" key="4">
    <source>
        <dbReference type="ARBA" id="ARBA00022679"/>
    </source>
</evidence>
<evidence type="ECO:0000256" key="6">
    <source>
        <dbReference type="ARBA" id="ARBA00023015"/>
    </source>
</evidence>
<sequence length="1107" mass="124430">MSQQALTSALQETIALFDSSGTPQTTTEVAEQLDLGRRSAYDRLERLVDHELVETKKVGANGRVWWRPSQEQGTAEATSDRMLSRLVENVPGIVYRCRNDPGWPMLFISDTAEDITGYDPERIEAGAVSWGADIVHPDDREQLRQAIGSQLADSKEFTVEYRIQTAAGDIRWVRERGRIVHRGDTQTDTLEGVITDITEERRSSETVAYSEEQFRSLVEATTEYAIFMLDADGCVQTWNEGARRIKGYQADEIEGKHVSTFYTEADRADDIPKRNLQRAAEEGVTEDEGWRVRADGSRFWAHVTITALYDDGELSGYAKVTRDMTDRRLAEQQLQQEKAFVESLFEAQQDIVYAFDNDGQFIRWNDRLNAVTGYSDPQIRSLHPIEMVADGAVPEAIDAFERVLEHGETVTVELPIESANGGRVPYEFTAGPLAEAGTVVGVTGIGRDISERKRNEREIERQRDELQEELAEVFERIDDAFFALDKDWRFTHVNDRATNLLDRSVGELIGQRVWDEFPEATSTIFKEKYEHALATQEPVTFEDYYAPLDTWFEVTAYPSESGLSVYFRDVTERKAREHELERYETILETVNDGIYVIDEDGMFTAVNEAYESMVGQSAEQLLGSHVSSVITNETILETAQRIEDELANDERTTASLEAELTNDTGETRIGEATFALMETETGYERVGVVRDVTERKAREQELLQQRMQLAALNHLNQVVHDITDAVIEQSTRDEIETVVCKRLAAVDSYQFAWIGEADAASQTVYTRSETGVEGYLDDMTISVDPDDPRSDGPTGRAFRTGEIQTTQDISEDDSYEPWRGTVSEYDVRSSAAIPIVYDESLYGVLNVYADRPDAFEGREQAVIQQLGEVIGHAIAATERKQALMSDEVVELEFSIPDVFEALDIECETEGTISLAHASPLSDGEYIVYGSASDDATDTVRAITDTLPHWEEVTFRDDDNPVHFEVRLSEPPVISAVASVGGAIERAVVTDGDYEMTIYVSPNADVRKVISAVENAYPASQMLKRHQISRSNSEARNGHHILADLTQRQRTLLESAYYAGFFEVPRHVSGKEIAESFEISSPTFHQHLRKAEKHILEQLLSSPSAISE</sequence>
<keyword evidence="5" id="KW-0418">Kinase</keyword>
<evidence type="ECO:0000313" key="12">
    <source>
        <dbReference type="EMBL" id="MDS0223714.1"/>
    </source>
</evidence>
<dbReference type="Pfam" id="PF00989">
    <property type="entry name" value="PAS"/>
    <property type="match status" value="1"/>
</dbReference>
<keyword evidence="4" id="KW-0808">Transferase</keyword>
<dbReference type="RefSeq" id="WP_310898204.1">
    <property type="nucleotide sequence ID" value="NZ_JAMQOM010000022.1"/>
</dbReference>
<dbReference type="SMART" id="SM00086">
    <property type="entry name" value="PAC"/>
    <property type="match status" value="4"/>
</dbReference>
<dbReference type="InterPro" id="IPR013767">
    <property type="entry name" value="PAS_fold"/>
</dbReference>
<dbReference type="PANTHER" id="PTHR43304">
    <property type="entry name" value="PHYTOCHROME-LIKE PROTEIN CPH1"/>
    <property type="match status" value="1"/>
</dbReference>
<dbReference type="CDD" id="cd00130">
    <property type="entry name" value="PAS"/>
    <property type="match status" value="5"/>
</dbReference>
<dbReference type="AlphaFoldDB" id="A0AAE4JKW1"/>
<dbReference type="SMART" id="SM00091">
    <property type="entry name" value="PAS"/>
    <property type="match status" value="5"/>
</dbReference>
<dbReference type="InterPro" id="IPR013655">
    <property type="entry name" value="PAS_fold_3"/>
</dbReference>
<evidence type="ECO:0000259" key="11">
    <source>
        <dbReference type="PROSITE" id="PS50113"/>
    </source>
</evidence>
<dbReference type="EC" id="2.7.13.3" evidence="2"/>
<protein>
    <recommendedName>
        <fullName evidence="2">histidine kinase</fullName>
        <ecNumber evidence="2">2.7.13.3</ecNumber>
    </recommendedName>
</protein>
<dbReference type="SUPFAM" id="SSF55785">
    <property type="entry name" value="PYP-like sensor domain (PAS domain)"/>
    <property type="match status" value="5"/>
</dbReference>
<evidence type="ECO:0000256" key="1">
    <source>
        <dbReference type="ARBA" id="ARBA00000085"/>
    </source>
</evidence>
<feature type="domain" description="PAS" evidence="10">
    <location>
        <begin position="337"/>
        <end position="407"/>
    </location>
</feature>
<feature type="domain" description="PAC" evidence="11">
    <location>
        <begin position="285"/>
        <end position="336"/>
    </location>
</feature>
<feature type="domain" description="PAC" evidence="11">
    <location>
        <begin position="410"/>
        <end position="461"/>
    </location>
</feature>
<feature type="coiled-coil region" evidence="8">
    <location>
        <begin position="449"/>
        <end position="476"/>
    </location>
</feature>
<keyword evidence="6" id="KW-0805">Transcription regulation</keyword>
<dbReference type="InterPro" id="IPR052162">
    <property type="entry name" value="Sensor_kinase/Photoreceptor"/>
</dbReference>
<dbReference type="EMBL" id="JAMQOM010000022">
    <property type="protein sequence ID" value="MDS0223714.1"/>
    <property type="molecule type" value="Genomic_DNA"/>
</dbReference>
<comment type="catalytic activity">
    <reaction evidence="1">
        <text>ATP + protein L-histidine = ADP + protein N-phospho-L-histidine.</text>
        <dbReference type="EC" id="2.7.13.3"/>
    </reaction>
</comment>
<dbReference type="InterPro" id="IPR013656">
    <property type="entry name" value="PAS_4"/>
</dbReference>
<dbReference type="Pfam" id="PF08448">
    <property type="entry name" value="PAS_4"/>
    <property type="match status" value="2"/>
</dbReference>
<keyword evidence="8" id="KW-0175">Coiled coil</keyword>
<evidence type="ECO:0000256" key="2">
    <source>
        <dbReference type="ARBA" id="ARBA00012438"/>
    </source>
</evidence>
<dbReference type="PROSITE" id="PS50112">
    <property type="entry name" value="PAS"/>
    <property type="match status" value="5"/>
</dbReference>
<name>A0AAE4JKW1_9EURY</name>
<dbReference type="InterPro" id="IPR000014">
    <property type="entry name" value="PAS"/>
</dbReference>
<dbReference type="InterPro" id="IPR007050">
    <property type="entry name" value="HTH_bacterioopsin"/>
</dbReference>
<dbReference type="SUPFAM" id="SSF46785">
    <property type="entry name" value="Winged helix' DNA-binding domain"/>
    <property type="match status" value="1"/>
</dbReference>
<accession>A0AAE4JKW1</accession>
<evidence type="ECO:0000256" key="8">
    <source>
        <dbReference type="SAM" id="Coils"/>
    </source>
</evidence>
<feature type="coiled-coil region" evidence="8">
    <location>
        <begin position="632"/>
        <end position="659"/>
    </location>
</feature>
<dbReference type="SUPFAM" id="SSF55781">
    <property type="entry name" value="GAF domain-like"/>
    <property type="match status" value="1"/>
</dbReference>
<feature type="domain" description="PAS" evidence="10">
    <location>
        <begin position="210"/>
        <end position="283"/>
    </location>
</feature>
<dbReference type="InterPro" id="IPR035965">
    <property type="entry name" value="PAS-like_dom_sf"/>
</dbReference>
<keyword evidence="3" id="KW-0597">Phosphoprotein</keyword>
<dbReference type="SMART" id="SM00065">
    <property type="entry name" value="GAF"/>
    <property type="match status" value="1"/>
</dbReference>
<dbReference type="GO" id="GO:0006355">
    <property type="term" value="P:regulation of DNA-templated transcription"/>
    <property type="evidence" value="ECO:0007669"/>
    <property type="project" value="InterPro"/>
</dbReference>
<dbReference type="GO" id="GO:0004673">
    <property type="term" value="F:protein histidine kinase activity"/>
    <property type="evidence" value="ECO:0007669"/>
    <property type="project" value="UniProtKB-EC"/>
</dbReference>
<dbReference type="NCBIfam" id="TIGR00229">
    <property type="entry name" value="sensory_box"/>
    <property type="match status" value="5"/>
</dbReference>
<dbReference type="Pfam" id="PF13185">
    <property type="entry name" value="GAF_2"/>
    <property type="match status" value="1"/>
</dbReference>
<evidence type="ECO:0000256" key="9">
    <source>
        <dbReference type="SAM" id="MobiDB-lite"/>
    </source>
</evidence>
<feature type="domain" description="PAC" evidence="11">
    <location>
        <begin position="654"/>
        <end position="704"/>
    </location>
</feature>
<dbReference type="Pfam" id="PF08447">
    <property type="entry name" value="PAS_3"/>
    <property type="match status" value="1"/>
</dbReference>
<dbReference type="Gene3D" id="3.30.450.40">
    <property type="match status" value="1"/>
</dbReference>
<dbReference type="Pfam" id="PF15915">
    <property type="entry name" value="BAT"/>
    <property type="match status" value="1"/>
</dbReference>
<evidence type="ECO:0000259" key="10">
    <source>
        <dbReference type="PROSITE" id="PS50112"/>
    </source>
</evidence>
<dbReference type="InterPro" id="IPR003018">
    <property type="entry name" value="GAF"/>
</dbReference>
<dbReference type="PANTHER" id="PTHR43304:SF1">
    <property type="entry name" value="PAC DOMAIN-CONTAINING PROTEIN"/>
    <property type="match status" value="1"/>
</dbReference>
<feature type="domain" description="PAC" evidence="11">
    <location>
        <begin position="157"/>
        <end position="209"/>
    </location>
</feature>
<dbReference type="InterPro" id="IPR013324">
    <property type="entry name" value="RNA_pol_sigma_r3/r4-like"/>
</dbReference>
<proteinExistence type="predicted"/>
<evidence type="ECO:0000256" key="7">
    <source>
        <dbReference type="ARBA" id="ARBA00023163"/>
    </source>
</evidence>
<gene>
    <name evidence="12" type="ORF">NDI54_20435</name>
</gene>
<keyword evidence="13" id="KW-1185">Reference proteome</keyword>
<reference evidence="12 13" key="1">
    <citation type="submission" date="2022-06" db="EMBL/GenBank/DDBJ databases">
        <title>Haloarcula sp. a new haloarchaeum isolate from saline soil.</title>
        <authorList>
            <person name="Strakova D."/>
            <person name="Galisteo C."/>
            <person name="Sanchez-Porro C."/>
            <person name="Ventosa A."/>
        </authorList>
    </citation>
    <scope>NUCLEOTIDE SEQUENCE [LARGE SCALE GENOMIC DNA]</scope>
    <source>
        <strain evidence="12 13">S1AR25-5A</strain>
    </source>
</reference>
<dbReference type="InterPro" id="IPR031803">
    <property type="entry name" value="BAT_GAF/HTH-assoc"/>
</dbReference>
<dbReference type="InterPro" id="IPR000700">
    <property type="entry name" value="PAS-assoc_C"/>
</dbReference>
<evidence type="ECO:0000256" key="3">
    <source>
        <dbReference type="ARBA" id="ARBA00022553"/>
    </source>
</evidence>
<keyword evidence="7" id="KW-0804">Transcription</keyword>
<feature type="region of interest" description="Disordered" evidence="9">
    <location>
        <begin position="780"/>
        <end position="816"/>
    </location>
</feature>
<dbReference type="InterPro" id="IPR036390">
    <property type="entry name" value="WH_DNA-bd_sf"/>
</dbReference>
<dbReference type="SUPFAM" id="SSF88659">
    <property type="entry name" value="Sigma3 and sigma4 domains of RNA polymerase sigma factors"/>
    <property type="match status" value="1"/>
</dbReference>
<dbReference type="Gene3D" id="3.30.450.20">
    <property type="entry name" value="PAS domain"/>
    <property type="match status" value="5"/>
</dbReference>
<feature type="domain" description="PAS" evidence="10">
    <location>
        <begin position="79"/>
        <end position="154"/>
    </location>
</feature>
<dbReference type="InterPro" id="IPR029016">
    <property type="entry name" value="GAF-like_dom_sf"/>
</dbReference>
<dbReference type="Pfam" id="PF13426">
    <property type="entry name" value="PAS_9"/>
    <property type="match status" value="1"/>
</dbReference>
<dbReference type="PROSITE" id="PS50113">
    <property type="entry name" value="PAC"/>
    <property type="match status" value="4"/>
</dbReference>